<protein>
    <submittedName>
        <fullName evidence="2">Uncharacterized protein</fullName>
    </submittedName>
</protein>
<feature type="region of interest" description="Disordered" evidence="1">
    <location>
        <begin position="888"/>
        <end position="913"/>
    </location>
</feature>
<comment type="caution">
    <text evidence="2">The sequence shown here is derived from an EMBL/GenBank/DDBJ whole genome shotgun (WGS) entry which is preliminary data.</text>
</comment>
<dbReference type="AlphaFoldDB" id="A0AAD8G467"/>
<feature type="compositionally biased region" description="Low complexity" evidence="1">
    <location>
        <begin position="888"/>
        <end position="903"/>
    </location>
</feature>
<keyword evidence="3" id="KW-1185">Reference proteome</keyword>
<dbReference type="Proteomes" id="UP001230051">
    <property type="component" value="Unassembled WGS sequence"/>
</dbReference>
<proteinExistence type="predicted"/>
<name>A0AAD8G467_ACIOX</name>
<sequence length="1102" mass="120695">MGIGELGKEFDSSDHKSGAYSGTLDYDSAAFAELEKEGTDTLHPDVRSYHREDLVTGDLNGMHVSSFDRSVLTDINLQLDEALSPALKVASALNSPDLSGGHRVPSSIYDASIGPYGTFNRPITPPNPPPHSTGEPTTLASATTCGVADMTIKLFGGRLTDLKVRADFMLVEVSKVTQRCRYKVFEKNGVVHFTTAFKGCNVKAQGGQYVLTLMWRNKYVHMSCPIPTPDKPITICGKSSMTIKLPAGPIEALRVKNKFNKWVSIHEVAVKCKYQLLSDSEGRITFTTSYNGCHVRRLMDRYFYNIYYQVAPGKLGQALMSCRTGINVTVPPEESLPSVFCGKSGMIITLPKGSLSEVKVRDGFGKAIPVGSIAKQCNYQLFQMKTGHIILIASFQSCQIAFVDGFFALSLQFQHADHVMGEVSALCHAGGEPKPSCQPEPPTTQDVSSSVLSTVIPVAVSATICKKHGMTVVLPNGPRWGIGVKDLSGKEITVTSAFAEQCHYNLSLHLEKIIFTTTYTGCFVEQVGGRYVLTVMYRTATWNRGSVRMECPTSAGSPTELPPLSATVGKPIPVCRSSNMTVVLPAGSLEKVFVLDELKRPVKVLDAPKSCNYSLVERRGQILFTAPYSACDIKILNGNYVLAIIYATYSGDFASVQIECPTSGEPTKPPPSTKAIPPTPVCRASSMMVELPEGPLEQVKIMNKSNGLWVAVKDVPKNCNYTLMKERGRNLFITSYKACHVRILNKNYVLKLWYLTTGGEKGYVLMKCPTSAGEPTEAPTPTTTTRKPTEPVPIATTICRASTMMVVLPPGPLEEVLLMDKSNNLVPVKDAPKYCNYSLVEGEGRNIFITPYVTTCDVQIVNNSYVLTLHYTTTEGIFVSVGMKCPTSAGEPTEAPTPTTTTKKPTEHQSNNLVPVNDAPKYCNYSLVESEGRNIFTTPYTTCDVKILDGNYILTLLYTTTAGKRGYVHMRCPTKATTTTNTKPTKTTRTSAGESTRRAKPIPPTPVCRASSMMVELPEGPLEQVKIMNKSNQWVAVIDAPEYCNYTLSQGIGRNFFITPYTACDVRILVILLIRYPASCAMPIKSMTIHWVYYNNVFFVVE</sequence>
<reference evidence="2" key="1">
    <citation type="submission" date="2022-02" db="EMBL/GenBank/DDBJ databases">
        <title>Atlantic sturgeon de novo genome assembly.</title>
        <authorList>
            <person name="Stock M."/>
            <person name="Klopp C."/>
            <person name="Guiguen Y."/>
            <person name="Cabau C."/>
            <person name="Parinello H."/>
            <person name="Santidrian Yebra-Pimentel E."/>
            <person name="Kuhl H."/>
            <person name="Dirks R.P."/>
            <person name="Guessner J."/>
            <person name="Wuertz S."/>
            <person name="Du K."/>
            <person name="Schartl M."/>
        </authorList>
    </citation>
    <scope>NUCLEOTIDE SEQUENCE</scope>
    <source>
        <strain evidence="2">STURGEONOMICS-FGT-2020</strain>
        <tissue evidence="2">Whole blood</tissue>
    </source>
</reference>
<gene>
    <name evidence="2" type="ORF">AOXY_G11032</name>
</gene>
<organism evidence="2 3">
    <name type="scientific">Acipenser oxyrinchus oxyrinchus</name>
    <dbReference type="NCBI Taxonomy" id="40147"/>
    <lineage>
        <taxon>Eukaryota</taxon>
        <taxon>Metazoa</taxon>
        <taxon>Chordata</taxon>
        <taxon>Craniata</taxon>
        <taxon>Vertebrata</taxon>
        <taxon>Euteleostomi</taxon>
        <taxon>Actinopterygii</taxon>
        <taxon>Chondrostei</taxon>
        <taxon>Acipenseriformes</taxon>
        <taxon>Acipenseridae</taxon>
        <taxon>Acipenser</taxon>
    </lineage>
</organism>
<dbReference type="EMBL" id="JAGXEW010000009">
    <property type="protein sequence ID" value="KAK1168150.1"/>
    <property type="molecule type" value="Genomic_DNA"/>
</dbReference>
<accession>A0AAD8G467</accession>
<dbReference type="PANTHER" id="PTHR47130">
    <property type="entry name" value="SI:DKEY-19B23.11-RELATED"/>
    <property type="match status" value="1"/>
</dbReference>
<evidence type="ECO:0000313" key="2">
    <source>
        <dbReference type="EMBL" id="KAK1168150.1"/>
    </source>
</evidence>
<feature type="compositionally biased region" description="Low complexity" evidence="1">
    <location>
        <begin position="975"/>
        <end position="990"/>
    </location>
</feature>
<feature type="region of interest" description="Disordered" evidence="1">
    <location>
        <begin position="975"/>
        <end position="1001"/>
    </location>
</feature>
<evidence type="ECO:0000313" key="3">
    <source>
        <dbReference type="Proteomes" id="UP001230051"/>
    </source>
</evidence>
<evidence type="ECO:0000256" key="1">
    <source>
        <dbReference type="SAM" id="MobiDB-lite"/>
    </source>
</evidence>
<dbReference type="PANTHER" id="PTHR47130:SF1">
    <property type="entry name" value="ZP DOMAIN-CONTAINING PROTEIN"/>
    <property type="match status" value="1"/>
</dbReference>